<keyword evidence="2" id="KW-1185">Reference proteome</keyword>
<evidence type="ECO:0000313" key="1">
    <source>
        <dbReference type="EMBL" id="ABN61475.1"/>
    </source>
</evidence>
<dbReference type="AlphaFoldDB" id="A3D412"/>
<organism evidence="1 2">
    <name type="scientific">Shewanella baltica (strain OS155 / ATCC BAA-1091)</name>
    <dbReference type="NCBI Taxonomy" id="325240"/>
    <lineage>
        <taxon>Bacteria</taxon>
        <taxon>Pseudomonadati</taxon>
        <taxon>Pseudomonadota</taxon>
        <taxon>Gammaproteobacteria</taxon>
        <taxon>Alteromonadales</taxon>
        <taxon>Shewanellaceae</taxon>
        <taxon>Shewanella</taxon>
    </lineage>
</organism>
<dbReference type="RefSeq" id="WP_011846705.1">
    <property type="nucleotide sequence ID" value="NC_009052.1"/>
</dbReference>
<dbReference type="EMBL" id="CP000563">
    <property type="protein sequence ID" value="ABN61475.1"/>
    <property type="molecule type" value="Genomic_DNA"/>
</dbReference>
<dbReference type="HOGENOM" id="CLU_1905318_0_0_6"/>
<gene>
    <name evidence="1" type="ordered locus">Sbal_1971</name>
</gene>
<proteinExistence type="predicted"/>
<dbReference type="KEGG" id="sbl:Sbal_1971"/>
<dbReference type="STRING" id="325240.Sbal_1971"/>
<reference evidence="1 2" key="1">
    <citation type="submission" date="2007-02" db="EMBL/GenBank/DDBJ databases">
        <title>Complete sequence of chromosome of Shewanella baltica OS155.</title>
        <authorList>
            <consortium name="US DOE Joint Genome Institute"/>
            <person name="Copeland A."/>
            <person name="Lucas S."/>
            <person name="Lapidus A."/>
            <person name="Barry K."/>
            <person name="Detter J.C."/>
            <person name="Glavina del Rio T."/>
            <person name="Hammon N."/>
            <person name="Israni S."/>
            <person name="Dalin E."/>
            <person name="Tice H."/>
            <person name="Pitluck S."/>
            <person name="Sims D.R."/>
            <person name="Brettin T."/>
            <person name="Bruce D."/>
            <person name="Han C."/>
            <person name="Tapia R."/>
            <person name="Brainard J."/>
            <person name="Schmutz J."/>
            <person name="Larimer F."/>
            <person name="Land M."/>
            <person name="Hauser L."/>
            <person name="Kyrpides N."/>
            <person name="Mikhailova N."/>
            <person name="Brettar I."/>
            <person name="Klappenbach J."/>
            <person name="Konstantinidis K."/>
            <person name="Rodrigues J."/>
            <person name="Tiedje J."/>
            <person name="Richardson P."/>
        </authorList>
    </citation>
    <scope>NUCLEOTIDE SEQUENCE [LARGE SCALE GENOMIC DNA]</scope>
    <source>
        <strain evidence="2">OS155 / ATCC BAA-1091</strain>
    </source>
</reference>
<protein>
    <submittedName>
        <fullName evidence="1">Uncharacterized protein</fullName>
    </submittedName>
</protein>
<sequence length="133" mass="15956">MNPSQLTIKDRQLLQRLLVIRSDKEAKLRRELVLHRQKFRELLDRQILINLDRQAQTNRLRQWQIPAQILTPTELITFKLTLMNEYQKERALAETAEMLVIEKEQLESTMVHMQKAILWLVKSQQKLQEVVDE</sequence>
<dbReference type="Proteomes" id="UP000001557">
    <property type="component" value="Chromosome"/>
</dbReference>
<accession>A3D412</accession>
<evidence type="ECO:0000313" key="2">
    <source>
        <dbReference type="Proteomes" id="UP000001557"/>
    </source>
</evidence>
<name>A3D412_SHEB5</name>